<dbReference type="InterPro" id="IPR036322">
    <property type="entry name" value="WD40_repeat_dom_sf"/>
</dbReference>
<dbReference type="CDD" id="cd00200">
    <property type="entry name" value="WD40"/>
    <property type="match status" value="1"/>
</dbReference>
<feature type="domain" description="WDR5-like beta-propeller" evidence="6">
    <location>
        <begin position="52"/>
        <end position="343"/>
    </location>
</feature>
<comment type="caution">
    <text evidence="7">The sequence shown here is derived from an EMBL/GenBank/DDBJ whole genome shotgun (WGS) entry which is preliminary data.</text>
</comment>
<evidence type="ECO:0000256" key="4">
    <source>
        <dbReference type="PROSITE-ProRule" id="PRU00221"/>
    </source>
</evidence>
<reference evidence="7" key="1">
    <citation type="submission" date="2021-02" db="EMBL/GenBank/DDBJ databases">
        <authorList>
            <person name="Nowell W R."/>
        </authorList>
    </citation>
    <scope>NUCLEOTIDE SEQUENCE</scope>
</reference>
<dbReference type="AlphaFoldDB" id="A0A8S2P0G6"/>
<feature type="repeat" description="WD" evidence="4">
    <location>
        <begin position="222"/>
        <end position="263"/>
    </location>
</feature>
<keyword evidence="3" id="KW-0677">Repeat</keyword>
<dbReference type="InterPro" id="IPR059122">
    <property type="entry name" value="Beta-prop_WDR5-like"/>
</dbReference>
<feature type="compositionally biased region" description="Acidic residues" evidence="5">
    <location>
        <begin position="411"/>
        <end position="421"/>
    </location>
</feature>
<evidence type="ECO:0000256" key="5">
    <source>
        <dbReference type="SAM" id="MobiDB-lite"/>
    </source>
</evidence>
<dbReference type="Gene3D" id="2.130.10.10">
    <property type="entry name" value="YVTN repeat-like/Quinoprotein amine dehydrogenase"/>
    <property type="match status" value="1"/>
</dbReference>
<name>A0A8S2P0G6_9BILA</name>
<dbReference type="InterPro" id="IPR019775">
    <property type="entry name" value="WD40_repeat_CS"/>
</dbReference>
<dbReference type="PANTHER" id="PTHR22847:SF637">
    <property type="entry name" value="WD REPEAT DOMAIN 5B"/>
    <property type="match status" value="1"/>
</dbReference>
<dbReference type="Pfam" id="PF25175">
    <property type="entry name" value="Beta-prop_WDR5"/>
    <property type="match status" value="1"/>
</dbReference>
<accession>A0A8S2P0G6</accession>
<evidence type="ECO:0000313" key="8">
    <source>
        <dbReference type="Proteomes" id="UP000676336"/>
    </source>
</evidence>
<dbReference type="PRINTS" id="PR00320">
    <property type="entry name" value="GPROTEINBRPT"/>
</dbReference>
<feature type="repeat" description="WD" evidence="4">
    <location>
        <begin position="53"/>
        <end position="94"/>
    </location>
</feature>
<dbReference type="EMBL" id="CAJOBI010005245">
    <property type="protein sequence ID" value="CAF4026404.1"/>
    <property type="molecule type" value="Genomic_DNA"/>
</dbReference>
<keyword evidence="2 4" id="KW-0853">WD repeat</keyword>
<feature type="repeat" description="WD" evidence="4">
    <location>
        <begin position="179"/>
        <end position="220"/>
    </location>
</feature>
<proteinExistence type="inferred from homology"/>
<feature type="repeat" description="WD" evidence="4">
    <location>
        <begin position="95"/>
        <end position="136"/>
    </location>
</feature>
<dbReference type="InterPro" id="IPR015943">
    <property type="entry name" value="WD40/YVTN_repeat-like_dom_sf"/>
</dbReference>
<dbReference type="Proteomes" id="UP000676336">
    <property type="component" value="Unassembled WGS sequence"/>
</dbReference>
<dbReference type="SMART" id="SM00320">
    <property type="entry name" value="WD40"/>
    <property type="match status" value="7"/>
</dbReference>
<feature type="repeat" description="WD" evidence="4">
    <location>
        <begin position="137"/>
        <end position="178"/>
    </location>
</feature>
<feature type="repeat" description="WD" evidence="4">
    <location>
        <begin position="264"/>
        <end position="308"/>
    </location>
</feature>
<dbReference type="PANTHER" id="PTHR22847">
    <property type="entry name" value="WD40 REPEAT PROTEIN"/>
    <property type="match status" value="1"/>
</dbReference>
<evidence type="ECO:0000259" key="6">
    <source>
        <dbReference type="Pfam" id="PF25175"/>
    </source>
</evidence>
<evidence type="ECO:0000313" key="7">
    <source>
        <dbReference type="EMBL" id="CAF4026404.1"/>
    </source>
</evidence>
<comment type="similarity">
    <text evidence="1">Belongs to the WD repeat WDR5/wds family.</text>
</comment>
<dbReference type="PROSITE" id="PS50294">
    <property type="entry name" value="WD_REPEATS_REGION"/>
    <property type="match status" value="5"/>
</dbReference>
<gene>
    <name evidence="7" type="ORF">SMN809_LOCUS13327</name>
</gene>
<evidence type="ECO:0000256" key="3">
    <source>
        <dbReference type="ARBA" id="ARBA00022737"/>
    </source>
</evidence>
<evidence type="ECO:0000256" key="1">
    <source>
        <dbReference type="ARBA" id="ARBA00007636"/>
    </source>
</evidence>
<dbReference type="FunFam" id="2.130.10.10:FF:000029">
    <property type="entry name" value="WD repeat-containing protein 5"/>
    <property type="match status" value="1"/>
</dbReference>
<organism evidence="7 8">
    <name type="scientific">Rotaria magnacalcarata</name>
    <dbReference type="NCBI Taxonomy" id="392030"/>
    <lineage>
        <taxon>Eukaryota</taxon>
        <taxon>Metazoa</taxon>
        <taxon>Spiralia</taxon>
        <taxon>Gnathifera</taxon>
        <taxon>Rotifera</taxon>
        <taxon>Eurotatoria</taxon>
        <taxon>Bdelloidea</taxon>
        <taxon>Philodinida</taxon>
        <taxon>Philodinidae</taxon>
        <taxon>Rotaria</taxon>
    </lineage>
</organism>
<feature type="region of interest" description="Disordered" evidence="5">
    <location>
        <begin position="1"/>
        <end position="41"/>
    </location>
</feature>
<dbReference type="InterPro" id="IPR001680">
    <property type="entry name" value="WD40_rpt"/>
</dbReference>
<sequence length="564" mass="63587">MTDDKTRLSVPSSTASNASNGGTATTNSNSTSNSTSKSSQKDLKPNYTLKFTLTGHLKAVSSLKFSPTGELLASGSADKTIKLWGAHDGKWEKTISGHKLGISDLAWSSDSRYLVSASDDKTLKIWDVAKAKCLKTLKGHTNYVFCCDFNPQSNLIVSGSFDESVKIWDVRSSKCLRTLPAHSDPVTAVHFSRDGTMIVSSSYDGLCRIWDTSSGMCLKTLIDDDNPPVSFVKFSPNGKYILAATLDNTLKLWDYSKGKSLKLYTGHKNEKYCLFANFSVTGSKWIVCGSEDNCVYLWNLQTKEIVQKLEGHTDVVMCCACHPKENIIASGALENDKTIKLWRIQPGHYLICHVLTASARDMLVRILCFDDGHRRALHDLKLTATCLLNTSSSKNNSSFRKKNKYDRDAQEVSDDDKDDGEYQSGDFIRACVNHVDIHKEEIQLTIDSSTNQHHPSSKRLAYILNIVVYLNLLRRQEEQPQSYEDILQTSKALNNRACVQTLYQRLKKRFDYFHSDNNQVESSNDILHMTLVNSFKNKQIPSDEYYDKLRQKQDHAWAMERQDK</sequence>
<evidence type="ECO:0000256" key="2">
    <source>
        <dbReference type="ARBA" id="ARBA00022574"/>
    </source>
</evidence>
<dbReference type="GO" id="GO:0042393">
    <property type="term" value="F:histone binding"/>
    <property type="evidence" value="ECO:0007669"/>
    <property type="project" value="TreeGrafter"/>
</dbReference>
<feature type="region of interest" description="Disordered" evidence="5">
    <location>
        <begin position="393"/>
        <end position="421"/>
    </location>
</feature>
<protein>
    <recommendedName>
        <fullName evidence="6">WDR5-like beta-propeller domain-containing protein</fullName>
    </recommendedName>
</protein>
<dbReference type="PROSITE" id="PS00678">
    <property type="entry name" value="WD_REPEATS_1"/>
    <property type="match status" value="3"/>
</dbReference>
<feature type="compositionally biased region" description="Low complexity" evidence="5">
    <location>
        <begin position="12"/>
        <end position="38"/>
    </location>
</feature>
<dbReference type="SUPFAM" id="SSF50978">
    <property type="entry name" value="WD40 repeat-like"/>
    <property type="match status" value="1"/>
</dbReference>
<dbReference type="GO" id="GO:0048188">
    <property type="term" value="C:Set1C/COMPASS complex"/>
    <property type="evidence" value="ECO:0007669"/>
    <property type="project" value="TreeGrafter"/>
</dbReference>
<dbReference type="InterPro" id="IPR020472">
    <property type="entry name" value="WD40_PAC1"/>
</dbReference>
<dbReference type="PROSITE" id="PS50082">
    <property type="entry name" value="WD_REPEATS_2"/>
    <property type="match status" value="6"/>
</dbReference>